<dbReference type="PANTHER" id="PTHR37955">
    <property type="entry name" value="TELLURITE RESISTANCE PROTEIN TEHA"/>
    <property type="match status" value="1"/>
</dbReference>
<feature type="transmembrane region" description="Helical" evidence="5">
    <location>
        <begin position="37"/>
        <end position="59"/>
    </location>
</feature>
<proteinExistence type="predicted"/>
<evidence type="ECO:0000256" key="1">
    <source>
        <dbReference type="ARBA" id="ARBA00004141"/>
    </source>
</evidence>
<keyword evidence="7" id="KW-1185">Reference proteome</keyword>
<feature type="transmembrane region" description="Helical" evidence="5">
    <location>
        <begin position="252"/>
        <end position="271"/>
    </location>
</feature>
<dbReference type="AlphaFoldDB" id="A0AAQ3WB60"/>
<dbReference type="EMBL" id="CP147244">
    <property type="protein sequence ID" value="WYK01387.1"/>
    <property type="molecule type" value="Genomic_DNA"/>
</dbReference>
<evidence type="ECO:0000256" key="5">
    <source>
        <dbReference type="SAM" id="Phobius"/>
    </source>
</evidence>
<comment type="subcellular location">
    <subcellularLocation>
        <location evidence="1">Membrane</location>
        <topology evidence="1">Multi-pass membrane protein</topology>
    </subcellularLocation>
</comment>
<dbReference type="Proteomes" id="UP000194948">
    <property type="component" value="Chromosome"/>
</dbReference>
<dbReference type="Gene3D" id="1.50.10.150">
    <property type="entry name" value="Voltage-dependent anion channel"/>
    <property type="match status" value="1"/>
</dbReference>
<accession>A0AAQ3WB60</accession>
<evidence type="ECO:0000313" key="6">
    <source>
        <dbReference type="EMBL" id="WYK01387.1"/>
    </source>
</evidence>
<gene>
    <name evidence="6" type="ORF">A5821_002524</name>
</gene>
<feature type="transmembrane region" description="Helical" evidence="5">
    <location>
        <begin position="162"/>
        <end position="179"/>
    </location>
</feature>
<reference evidence="6" key="2">
    <citation type="submission" date="2024-03" db="EMBL/GenBank/DDBJ databases">
        <title>The Genome Sequence of Enterococcus sp. DIV0205d.</title>
        <authorList>
            <consortium name="The Broad Institute Genomics Platform"/>
            <consortium name="The Broad Institute Microbial Omics Core"/>
            <consortium name="The Broad Institute Genomic Center for Infectious Diseases"/>
            <person name="Earl A."/>
            <person name="Manson A."/>
            <person name="Gilmore M."/>
            <person name="Schwartman J."/>
            <person name="Shea T."/>
            <person name="Abouelleil A."/>
            <person name="Cao P."/>
            <person name="Chapman S."/>
            <person name="Cusick C."/>
            <person name="Young S."/>
            <person name="Neafsey D."/>
            <person name="Nusbaum C."/>
            <person name="Birren B."/>
        </authorList>
    </citation>
    <scope>NUCLEOTIDE SEQUENCE</scope>
    <source>
        <strain evidence="6">7F3_DIV0205</strain>
    </source>
</reference>
<feature type="transmembrane region" description="Helical" evidence="5">
    <location>
        <begin position="137"/>
        <end position="156"/>
    </location>
</feature>
<dbReference type="InterPro" id="IPR052951">
    <property type="entry name" value="Tellurite_res_ion_channel"/>
</dbReference>
<keyword evidence="2 5" id="KW-0812">Transmembrane</keyword>
<dbReference type="PANTHER" id="PTHR37955:SF1">
    <property type="entry name" value="DEP DOMAIN-CONTAINING PROTEIN"/>
    <property type="match status" value="1"/>
</dbReference>
<feature type="transmembrane region" description="Helical" evidence="5">
    <location>
        <begin position="12"/>
        <end position="31"/>
    </location>
</feature>
<dbReference type="Pfam" id="PF03595">
    <property type="entry name" value="SLAC1"/>
    <property type="match status" value="1"/>
</dbReference>
<sequence length="319" mass="36331">MYDRYIEFLKKIPIPICGLILALVSLGNLLYSLGFSIVGNVYVLIGSVLMFLVVCKIMFTMKHTWRTLNDPMIASVSPTFSMAGMVICVFLNRLFPGNPFILILWVVFISIHFLLMLFFIVVFIYPKKIELEQIYPSWFITFVGIGVIPTTSTGFSVDFGRIIIWFALFFYIILLPIILKRVFILKKMHESTLPLLTIVTAPGSLCLVGYLSVMEQKSLWFVYLLLFISQGLYVLVLCLLPRLLKIKFYPSYAAFTFPLVISATAVNTVVNVLNPKSGVGIFLETVAKVEIWIALIIVSYVLVRYLFFLFGRKEDVSET</sequence>
<dbReference type="InterPro" id="IPR004695">
    <property type="entry name" value="SLAC1/Mae1/Ssu1/TehA"/>
</dbReference>
<dbReference type="GO" id="GO:0005886">
    <property type="term" value="C:plasma membrane"/>
    <property type="evidence" value="ECO:0007669"/>
    <property type="project" value="TreeGrafter"/>
</dbReference>
<dbReference type="RefSeq" id="WP_086314972.1">
    <property type="nucleotide sequence ID" value="NZ_CP147244.1"/>
</dbReference>
<dbReference type="InterPro" id="IPR038665">
    <property type="entry name" value="Voltage-dep_anion_channel_sf"/>
</dbReference>
<keyword evidence="3 5" id="KW-1133">Transmembrane helix</keyword>
<protein>
    <submittedName>
        <fullName evidence="6">Exfoliative toxin A/B</fullName>
    </submittedName>
</protein>
<evidence type="ECO:0000256" key="4">
    <source>
        <dbReference type="ARBA" id="ARBA00023136"/>
    </source>
</evidence>
<feature type="transmembrane region" description="Helical" evidence="5">
    <location>
        <begin position="291"/>
        <end position="310"/>
    </location>
</feature>
<keyword evidence="4 5" id="KW-0472">Membrane</keyword>
<evidence type="ECO:0000313" key="7">
    <source>
        <dbReference type="Proteomes" id="UP000194948"/>
    </source>
</evidence>
<dbReference type="GO" id="GO:0046583">
    <property type="term" value="F:monoatomic cation efflux transmembrane transporter activity"/>
    <property type="evidence" value="ECO:0007669"/>
    <property type="project" value="TreeGrafter"/>
</dbReference>
<feature type="transmembrane region" description="Helical" evidence="5">
    <location>
        <begin position="219"/>
        <end position="240"/>
    </location>
</feature>
<feature type="transmembrane region" description="Helical" evidence="5">
    <location>
        <begin position="101"/>
        <end position="125"/>
    </location>
</feature>
<organism evidence="6 7">
    <name type="scientific">Candidatus Enterococcus palustris</name>
    <dbReference type="NCBI Taxonomy" id="1834189"/>
    <lineage>
        <taxon>Bacteria</taxon>
        <taxon>Bacillati</taxon>
        <taxon>Bacillota</taxon>
        <taxon>Bacilli</taxon>
        <taxon>Lactobacillales</taxon>
        <taxon>Enterococcaceae</taxon>
        <taxon>Enterococcus</taxon>
    </lineage>
</organism>
<evidence type="ECO:0000256" key="2">
    <source>
        <dbReference type="ARBA" id="ARBA00022692"/>
    </source>
</evidence>
<feature type="transmembrane region" description="Helical" evidence="5">
    <location>
        <begin position="191"/>
        <end position="213"/>
    </location>
</feature>
<dbReference type="CDD" id="cd09325">
    <property type="entry name" value="TDT_C4-dicarb_trans"/>
    <property type="match status" value="1"/>
</dbReference>
<reference evidence="6" key="1">
    <citation type="submission" date="2017-05" db="EMBL/GenBank/DDBJ databases">
        <authorList>
            <consortium name="The Broad Institute Genomics Platform"/>
            <consortium name="The Broad Institute Genomic Center for Infectious Diseases"/>
            <person name="Earl A."/>
            <person name="Manson A."/>
            <person name="Schwartman J."/>
            <person name="Gilmore M."/>
            <person name="Abouelleil A."/>
            <person name="Cao P."/>
            <person name="Chapman S."/>
            <person name="Cusick C."/>
            <person name="Shea T."/>
            <person name="Young S."/>
            <person name="Neafsey D."/>
            <person name="Nusbaum C."/>
            <person name="Birren B."/>
        </authorList>
    </citation>
    <scope>NUCLEOTIDE SEQUENCE</scope>
    <source>
        <strain evidence="6">7F3_DIV0205</strain>
    </source>
</reference>
<evidence type="ECO:0000256" key="3">
    <source>
        <dbReference type="ARBA" id="ARBA00022989"/>
    </source>
</evidence>
<feature type="transmembrane region" description="Helical" evidence="5">
    <location>
        <begin position="71"/>
        <end position="95"/>
    </location>
</feature>
<name>A0AAQ3WB60_9ENTE</name>